<gene>
    <name evidence="1" type="ORF">AVEN_103533_1</name>
</gene>
<sequence>MCFPALNPVSLHTKELSRARVHLESFPCLPERTFLEGSGTRQPHAGTIDSGGRMNYITLERPCLPRFPFYPGDIPSCELLCGCSPDRYIVASVIALALFC</sequence>
<reference evidence="1 2" key="1">
    <citation type="journal article" date="2019" name="Sci. Rep.">
        <title>Orb-weaving spider Araneus ventricosus genome elucidates the spidroin gene catalogue.</title>
        <authorList>
            <person name="Kono N."/>
            <person name="Nakamura H."/>
            <person name="Ohtoshi R."/>
            <person name="Moran D.A.P."/>
            <person name="Shinohara A."/>
            <person name="Yoshida Y."/>
            <person name="Fujiwara M."/>
            <person name="Mori M."/>
            <person name="Tomita M."/>
            <person name="Arakawa K."/>
        </authorList>
    </citation>
    <scope>NUCLEOTIDE SEQUENCE [LARGE SCALE GENOMIC DNA]</scope>
</reference>
<evidence type="ECO:0000313" key="2">
    <source>
        <dbReference type="Proteomes" id="UP000499080"/>
    </source>
</evidence>
<proteinExistence type="predicted"/>
<keyword evidence="2" id="KW-1185">Reference proteome</keyword>
<protein>
    <submittedName>
        <fullName evidence="1">Uncharacterized protein</fullName>
    </submittedName>
</protein>
<comment type="caution">
    <text evidence="1">The sequence shown here is derived from an EMBL/GenBank/DDBJ whole genome shotgun (WGS) entry which is preliminary data.</text>
</comment>
<dbReference type="EMBL" id="BGPR01068454">
    <property type="protein sequence ID" value="GBO42398.1"/>
    <property type="molecule type" value="Genomic_DNA"/>
</dbReference>
<organism evidence="1 2">
    <name type="scientific">Araneus ventricosus</name>
    <name type="common">Orbweaver spider</name>
    <name type="synonym">Epeira ventricosa</name>
    <dbReference type="NCBI Taxonomy" id="182803"/>
    <lineage>
        <taxon>Eukaryota</taxon>
        <taxon>Metazoa</taxon>
        <taxon>Ecdysozoa</taxon>
        <taxon>Arthropoda</taxon>
        <taxon>Chelicerata</taxon>
        <taxon>Arachnida</taxon>
        <taxon>Araneae</taxon>
        <taxon>Araneomorphae</taxon>
        <taxon>Entelegynae</taxon>
        <taxon>Araneoidea</taxon>
        <taxon>Araneidae</taxon>
        <taxon>Araneus</taxon>
    </lineage>
</organism>
<dbReference type="Proteomes" id="UP000499080">
    <property type="component" value="Unassembled WGS sequence"/>
</dbReference>
<dbReference type="AlphaFoldDB" id="A0A4Y2WZT7"/>
<accession>A0A4Y2WZT7</accession>
<name>A0A4Y2WZT7_ARAVE</name>
<evidence type="ECO:0000313" key="1">
    <source>
        <dbReference type="EMBL" id="GBO42398.1"/>
    </source>
</evidence>